<dbReference type="PANTHER" id="PTHR43330:SF27">
    <property type="entry name" value="METHIONINE AMINOPEPTIDASE"/>
    <property type="match status" value="1"/>
</dbReference>
<evidence type="ECO:0000256" key="2">
    <source>
        <dbReference type="ARBA" id="ARBA00022438"/>
    </source>
</evidence>
<name>A0ABS3LWQ7_9PROT</name>
<evidence type="ECO:0000256" key="5">
    <source>
        <dbReference type="ARBA" id="ARBA00022801"/>
    </source>
</evidence>
<feature type="domain" description="Peptidase M24" evidence="8">
    <location>
        <begin position="14"/>
        <end position="241"/>
    </location>
</feature>
<comment type="cofactor">
    <cofactor evidence="6">
        <name>Co(2+)</name>
        <dbReference type="ChEBI" id="CHEBI:48828"/>
    </cofactor>
    <cofactor evidence="6">
        <name>Zn(2+)</name>
        <dbReference type="ChEBI" id="CHEBI:29105"/>
    </cofactor>
    <cofactor evidence="6">
        <name>Mn(2+)</name>
        <dbReference type="ChEBI" id="CHEBI:29035"/>
    </cofactor>
    <cofactor evidence="6">
        <name>Fe(2+)</name>
        <dbReference type="ChEBI" id="CHEBI:29033"/>
    </cofactor>
    <text evidence="6">Binds 2 divalent metal cations per subunit. Has a high-affinity and a low affinity metal-binding site. The true nature of the physiological cofactor is under debate. The enzyme is active with cobalt, zinc, manganese or divalent iron ions. Most likely, methionine aminopeptidases function as mononuclear Fe(2+)-metalloproteases under physiological conditions, and the catalytically relevant metal-binding site has been assigned to the histidine-containing high-affinity site.</text>
</comment>
<dbReference type="InterPro" id="IPR000994">
    <property type="entry name" value="Pept_M24"/>
</dbReference>
<keyword evidence="2 6" id="KW-0031">Aminopeptidase</keyword>
<feature type="binding site" evidence="6">
    <location>
        <position position="79"/>
    </location>
    <ligand>
        <name>substrate</name>
    </ligand>
</feature>
<evidence type="ECO:0000313" key="9">
    <source>
        <dbReference type="EMBL" id="MBO1360342.1"/>
    </source>
</evidence>
<dbReference type="RefSeq" id="WP_207881636.1">
    <property type="nucleotide sequence ID" value="NZ_JAFVMF010000011.1"/>
</dbReference>
<accession>A0ABS3LWQ7</accession>
<reference evidence="9 10" key="1">
    <citation type="submission" date="2021-03" db="EMBL/GenBank/DDBJ databases">
        <title>The complete genome sequence of Acetobacter sacchari TBRC 11175.</title>
        <authorList>
            <person name="Charoenyingcharoen P."/>
            <person name="Yukphan P."/>
        </authorList>
    </citation>
    <scope>NUCLEOTIDE SEQUENCE [LARGE SCALE GENOMIC DNA]</scope>
    <source>
        <strain evidence="9 10">TBRC 11175</strain>
    </source>
</reference>
<dbReference type="GO" id="GO:0004239">
    <property type="term" value="F:initiator methionyl aminopeptidase activity"/>
    <property type="evidence" value="ECO:0007669"/>
    <property type="project" value="UniProtKB-EC"/>
</dbReference>
<dbReference type="CDD" id="cd01086">
    <property type="entry name" value="MetAP1"/>
    <property type="match status" value="1"/>
</dbReference>
<evidence type="ECO:0000256" key="3">
    <source>
        <dbReference type="ARBA" id="ARBA00022670"/>
    </source>
</evidence>
<feature type="binding site" evidence="6">
    <location>
        <position position="170"/>
    </location>
    <ligand>
        <name>a divalent metal cation</name>
        <dbReference type="ChEBI" id="CHEBI:60240"/>
        <label>2</label>
        <note>catalytic</note>
    </ligand>
</feature>
<proteinExistence type="inferred from homology"/>
<dbReference type="HAMAP" id="MF_01974">
    <property type="entry name" value="MetAP_1"/>
    <property type="match status" value="1"/>
</dbReference>
<feature type="binding site" evidence="6">
    <location>
        <position position="107"/>
    </location>
    <ligand>
        <name>a divalent metal cation</name>
        <dbReference type="ChEBI" id="CHEBI:60240"/>
        <label>1</label>
    </ligand>
</feature>
<feature type="binding site" evidence="6">
    <location>
        <position position="234"/>
    </location>
    <ligand>
        <name>a divalent metal cation</name>
        <dbReference type="ChEBI" id="CHEBI:60240"/>
        <label>2</label>
        <note>catalytic</note>
    </ligand>
</feature>
<protein>
    <recommendedName>
        <fullName evidence="6 7">Methionine aminopeptidase</fullName>
        <shortName evidence="6">MAP</shortName>
        <shortName evidence="6">MetAP</shortName>
        <ecNumber evidence="6 7">3.4.11.18</ecNumber>
    </recommendedName>
    <alternativeName>
        <fullName evidence="6">Peptidase M</fullName>
    </alternativeName>
</protein>
<dbReference type="NCBIfam" id="TIGR00500">
    <property type="entry name" value="met_pdase_I"/>
    <property type="match status" value="1"/>
</dbReference>
<comment type="catalytic activity">
    <reaction evidence="6 7">
        <text>Release of N-terminal amino acids, preferentially methionine, from peptides and arylamides.</text>
        <dbReference type="EC" id="3.4.11.18"/>
    </reaction>
</comment>
<feature type="binding site" evidence="6">
    <location>
        <position position="96"/>
    </location>
    <ligand>
        <name>a divalent metal cation</name>
        <dbReference type="ChEBI" id="CHEBI:60240"/>
        <label>1</label>
    </ligand>
</feature>
<gene>
    <name evidence="6 9" type="primary">map</name>
    <name evidence="9" type="ORF">J2D73_11140</name>
</gene>
<keyword evidence="3 6" id="KW-0645">Protease</keyword>
<dbReference type="InterPro" id="IPR036005">
    <property type="entry name" value="Creatinase/aminopeptidase-like"/>
</dbReference>
<dbReference type="PROSITE" id="PS00680">
    <property type="entry name" value="MAP_1"/>
    <property type="match status" value="1"/>
</dbReference>
<feature type="binding site" evidence="6">
    <location>
        <position position="203"/>
    </location>
    <ligand>
        <name>a divalent metal cation</name>
        <dbReference type="ChEBI" id="CHEBI:60240"/>
        <label>2</label>
        <note>catalytic</note>
    </ligand>
</feature>
<dbReference type="EMBL" id="JAFVMF010000011">
    <property type="protein sequence ID" value="MBO1360342.1"/>
    <property type="molecule type" value="Genomic_DNA"/>
</dbReference>
<dbReference type="SUPFAM" id="SSF55920">
    <property type="entry name" value="Creatinase/aminopeptidase"/>
    <property type="match status" value="1"/>
</dbReference>
<feature type="binding site" evidence="6">
    <location>
        <position position="177"/>
    </location>
    <ligand>
        <name>substrate</name>
    </ligand>
</feature>
<comment type="function">
    <text evidence="1 6">Removes the N-terminal methionine from nascent proteins. The N-terminal methionine is often cleaved when the second residue in the primary sequence is small and uncharged (Met-Ala-, Cys, Gly, Pro, Ser, Thr, or Val). Requires deformylation of the N(alpha)-formylated initiator methionine before it can be hydrolyzed.</text>
</comment>
<feature type="binding site" evidence="6">
    <location>
        <position position="234"/>
    </location>
    <ligand>
        <name>a divalent metal cation</name>
        <dbReference type="ChEBI" id="CHEBI:60240"/>
        <label>1</label>
    </ligand>
</feature>
<keyword evidence="4 6" id="KW-0479">Metal-binding</keyword>
<dbReference type="PRINTS" id="PR00599">
    <property type="entry name" value="MAPEPTIDASE"/>
</dbReference>
<sequence>MRDIVIHTEADFAAMRLAGNLAAAALDMIGEHVGEGVTTAELDRICHEFVVANGGIPASLGYMGYSHATCISVNEEVCHGIPGSRTLSTGDILNIDLAVIVDGWHGDTSRMYAVGNISSQATRLIKATYEAMMAGIKLIRPGARLGEVGWAMEKYARSARFTVVRDFCGHGVGRVYHAAPDVLNYGRPGRGAVLRPGMFLTVEPILNVGGDGVEILEDGWTAVTEDGGLSAQWEHTVAVTETGFEIFTLSTWEKRTASPQADKLPR</sequence>
<organism evidence="9 10">
    <name type="scientific">Acetobacter sacchari</name>
    <dbReference type="NCBI Taxonomy" id="2661687"/>
    <lineage>
        <taxon>Bacteria</taxon>
        <taxon>Pseudomonadati</taxon>
        <taxon>Pseudomonadota</taxon>
        <taxon>Alphaproteobacteria</taxon>
        <taxon>Acetobacterales</taxon>
        <taxon>Acetobacteraceae</taxon>
        <taxon>Acetobacter</taxon>
    </lineage>
</organism>
<feature type="binding site" evidence="6">
    <location>
        <position position="107"/>
    </location>
    <ligand>
        <name>a divalent metal cation</name>
        <dbReference type="ChEBI" id="CHEBI:60240"/>
        <label>2</label>
        <note>catalytic</note>
    </ligand>
</feature>
<evidence type="ECO:0000313" key="10">
    <source>
        <dbReference type="Proteomes" id="UP000664771"/>
    </source>
</evidence>
<keyword evidence="10" id="KW-1185">Reference proteome</keyword>
<dbReference type="Pfam" id="PF00557">
    <property type="entry name" value="Peptidase_M24"/>
    <property type="match status" value="1"/>
</dbReference>
<dbReference type="EC" id="3.4.11.18" evidence="6 7"/>
<dbReference type="Proteomes" id="UP000664771">
    <property type="component" value="Unassembled WGS sequence"/>
</dbReference>
<evidence type="ECO:0000256" key="6">
    <source>
        <dbReference type="HAMAP-Rule" id="MF_01974"/>
    </source>
</evidence>
<comment type="subunit">
    <text evidence="6">Monomer.</text>
</comment>
<comment type="caution">
    <text evidence="9">The sequence shown here is derived from an EMBL/GenBank/DDBJ whole genome shotgun (WGS) entry which is preliminary data.</text>
</comment>
<evidence type="ECO:0000256" key="4">
    <source>
        <dbReference type="ARBA" id="ARBA00022723"/>
    </source>
</evidence>
<keyword evidence="5 6" id="KW-0378">Hydrolase</keyword>
<dbReference type="Gene3D" id="3.90.230.10">
    <property type="entry name" value="Creatinase/methionine aminopeptidase superfamily"/>
    <property type="match status" value="1"/>
</dbReference>
<evidence type="ECO:0000256" key="7">
    <source>
        <dbReference type="RuleBase" id="RU003653"/>
    </source>
</evidence>
<evidence type="ECO:0000256" key="1">
    <source>
        <dbReference type="ARBA" id="ARBA00002521"/>
    </source>
</evidence>
<dbReference type="InterPro" id="IPR002467">
    <property type="entry name" value="Pept_M24A_MAP1"/>
</dbReference>
<dbReference type="InterPro" id="IPR001714">
    <property type="entry name" value="Pept_M24_MAP"/>
</dbReference>
<comment type="similarity">
    <text evidence="6">Belongs to the peptidase M24A family. Methionine aminopeptidase type 1 subfamily.</text>
</comment>
<dbReference type="PANTHER" id="PTHR43330">
    <property type="entry name" value="METHIONINE AMINOPEPTIDASE"/>
    <property type="match status" value="1"/>
</dbReference>
<evidence type="ECO:0000259" key="8">
    <source>
        <dbReference type="Pfam" id="PF00557"/>
    </source>
</evidence>